<sequence length="89" mass="9751">MVKPLQDKVSTPGKQHSEGPPGAALPVSTHKINREGHAAHFPVMLQRTVVGGPNRLFHCDNSFLSQALAFLTVSVYNNIRYETSESFSC</sequence>
<dbReference type="AlphaFoldDB" id="G9YM18"/>
<feature type="region of interest" description="Disordered" evidence="1">
    <location>
        <begin position="1"/>
        <end position="28"/>
    </location>
</feature>
<dbReference type="EMBL" id="AGCK01000039">
    <property type="protein sequence ID" value="EHM54382.1"/>
    <property type="molecule type" value="Genomic_DNA"/>
</dbReference>
<dbReference type="HOGENOM" id="CLU_2450274_0_0_9"/>
<evidence type="ECO:0000313" key="3">
    <source>
        <dbReference type="Proteomes" id="UP000004459"/>
    </source>
</evidence>
<reference evidence="2 3" key="1">
    <citation type="submission" date="2011-08" db="EMBL/GenBank/DDBJ databases">
        <authorList>
            <person name="Weinstock G."/>
            <person name="Sodergren E."/>
            <person name="Clifton S."/>
            <person name="Fulton L."/>
            <person name="Fulton B."/>
            <person name="Courtney L."/>
            <person name="Fronick C."/>
            <person name="Harrison M."/>
            <person name="Strong C."/>
            <person name="Farmer C."/>
            <person name="Delahaunty K."/>
            <person name="Markovic C."/>
            <person name="Hall O."/>
            <person name="Minx P."/>
            <person name="Tomlinson C."/>
            <person name="Mitreva M."/>
            <person name="Hou S."/>
            <person name="Chen J."/>
            <person name="Wollam A."/>
            <person name="Pepin K.H."/>
            <person name="Johnson M."/>
            <person name="Bhonagiri V."/>
            <person name="Zhang X."/>
            <person name="Suruliraj S."/>
            <person name="Warren W."/>
            <person name="Chinwalla A."/>
            <person name="Mardis E.R."/>
            <person name="Wilson R.K."/>
        </authorList>
    </citation>
    <scope>NUCLEOTIDE SEQUENCE [LARGE SCALE GENOMIC DNA]</scope>
    <source>
        <strain evidence="2 3">ATCC 29863</strain>
    </source>
</reference>
<protein>
    <submittedName>
        <fullName evidence="2">Uncharacterized protein</fullName>
    </submittedName>
</protein>
<gene>
    <name evidence="2" type="ORF">HMPREF0372_00538</name>
</gene>
<dbReference type="Proteomes" id="UP000004459">
    <property type="component" value="Unassembled WGS sequence"/>
</dbReference>
<proteinExistence type="predicted"/>
<accession>G9YM18</accession>
<name>G9YM18_FLAPL</name>
<comment type="caution">
    <text evidence="2">The sequence shown here is derived from an EMBL/GenBank/DDBJ whole genome shotgun (WGS) entry which is preliminary data.</text>
</comment>
<evidence type="ECO:0000313" key="2">
    <source>
        <dbReference type="EMBL" id="EHM54382.1"/>
    </source>
</evidence>
<evidence type="ECO:0000256" key="1">
    <source>
        <dbReference type="SAM" id="MobiDB-lite"/>
    </source>
</evidence>
<organism evidence="2 3">
    <name type="scientific">Flavonifractor plautii ATCC 29863</name>
    <dbReference type="NCBI Taxonomy" id="411475"/>
    <lineage>
        <taxon>Bacteria</taxon>
        <taxon>Bacillati</taxon>
        <taxon>Bacillota</taxon>
        <taxon>Clostridia</taxon>
        <taxon>Eubacteriales</taxon>
        <taxon>Oscillospiraceae</taxon>
        <taxon>Flavonifractor</taxon>
    </lineage>
</organism>